<organism evidence="3 4">
    <name type="scientific">Batillaria attramentaria</name>
    <dbReference type="NCBI Taxonomy" id="370345"/>
    <lineage>
        <taxon>Eukaryota</taxon>
        <taxon>Metazoa</taxon>
        <taxon>Spiralia</taxon>
        <taxon>Lophotrochozoa</taxon>
        <taxon>Mollusca</taxon>
        <taxon>Gastropoda</taxon>
        <taxon>Caenogastropoda</taxon>
        <taxon>Sorbeoconcha</taxon>
        <taxon>Cerithioidea</taxon>
        <taxon>Batillariidae</taxon>
        <taxon>Batillaria</taxon>
    </lineage>
</organism>
<keyword evidence="2" id="KW-0472">Membrane</keyword>
<feature type="transmembrane region" description="Helical" evidence="2">
    <location>
        <begin position="539"/>
        <end position="564"/>
    </location>
</feature>
<protein>
    <submittedName>
        <fullName evidence="3">Uncharacterized protein</fullName>
    </submittedName>
</protein>
<feature type="compositionally biased region" description="Polar residues" evidence="1">
    <location>
        <begin position="43"/>
        <end position="55"/>
    </location>
</feature>
<evidence type="ECO:0000256" key="1">
    <source>
        <dbReference type="SAM" id="MobiDB-lite"/>
    </source>
</evidence>
<keyword evidence="2" id="KW-0812">Transmembrane</keyword>
<feature type="region of interest" description="Disordered" evidence="1">
    <location>
        <begin position="487"/>
        <end position="530"/>
    </location>
</feature>
<proteinExistence type="predicted"/>
<gene>
    <name evidence="3" type="ORF">BaRGS_00018662</name>
</gene>
<evidence type="ECO:0000256" key="2">
    <source>
        <dbReference type="SAM" id="Phobius"/>
    </source>
</evidence>
<comment type="caution">
    <text evidence="3">The sequence shown here is derived from an EMBL/GenBank/DDBJ whole genome shotgun (WGS) entry which is preliminary data.</text>
</comment>
<feature type="compositionally biased region" description="Basic and acidic residues" evidence="1">
    <location>
        <begin position="283"/>
        <end position="293"/>
    </location>
</feature>
<evidence type="ECO:0000313" key="3">
    <source>
        <dbReference type="EMBL" id="KAK7490140.1"/>
    </source>
</evidence>
<feature type="compositionally biased region" description="Basic and acidic residues" evidence="1">
    <location>
        <begin position="107"/>
        <end position="119"/>
    </location>
</feature>
<feature type="region of interest" description="Disordered" evidence="1">
    <location>
        <begin position="43"/>
        <end position="77"/>
    </location>
</feature>
<name>A0ABD0KS56_9CAEN</name>
<feature type="region of interest" description="Disordered" evidence="1">
    <location>
        <begin position="151"/>
        <end position="181"/>
    </location>
</feature>
<sequence>MIIVFVLKIIIDVIKLRITGSTSEVLVVWVSLEMGGIIMSTMNQPRTMSPTTQLTSRERQKTTEGAFDDAGKSDKNSDSRLAVGVGVSLAVVAVVVGGNLIRRFGERRRSGGTSDRRQETSNASYASPQSPSVIMTSYDYVEMGVPLAKRDGDERQYSSPRENPSANRAVPRQPKSTSKSSGYLKMIFPFARRGGNNARQCISHQKNSGATTDVSRKPSVTKTSSDYLEMGVPFTKRNGGEGSVYSSPDERVVTLKTRETDYDHPVTVNRQPEHFYSTPQYRQESKADGDRQVGTEVNSGRESGSMKDAKHYINVVSKTATAATRKGKNLYDRFASQDTGPEDEYFRQAGLEYHWFGYHNADLGVDYLDFADGFTEKCVFRHFYYRSSGAYTGTLSVTLAFDGNIAYSDRDFGLAVDDLRTAPGFCPKHGEGEYTHGAVADMSNKSTGWFTDLISIQAWKYNNTGWSFEVILETVTLKKNGIATSATEDTTATTSRGPRVNVETSEPNAGLQTTQLTSKQPGDVSTDGYADANDSDNGLAIVLIVSVAAVADVVLVVVVIIVIIRRRGSDGNNRGSTGILNCWRKKQKP</sequence>
<feature type="compositionally biased region" description="Polar residues" evidence="1">
    <location>
        <begin position="502"/>
        <end position="520"/>
    </location>
</feature>
<keyword evidence="4" id="KW-1185">Reference proteome</keyword>
<feature type="region of interest" description="Disordered" evidence="1">
    <location>
        <begin position="272"/>
        <end position="304"/>
    </location>
</feature>
<feature type="region of interest" description="Disordered" evidence="1">
    <location>
        <begin position="107"/>
        <end position="130"/>
    </location>
</feature>
<keyword evidence="2" id="KW-1133">Transmembrane helix</keyword>
<dbReference type="EMBL" id="JACVVK020000130">
    <property type="protein sequence ID" value="KAK7490140.1"/>
    <property type="molecule type" value="Genomic_DNA"/>
</dbReference>
<feature type="compositionally biased region" description="Polar residues" evidence="1">
    <location>
        <begin position="157"/>
        <end position="166"/>
    </location>
</feature>
<evidence type="ECO:0000313" key="4">
    <source>
        <dbReference type="Proteomes" id="UP001519460"/>
    </source>
</evidence>
<reference evidence="3 4" key="1">
    <citation type="journal article" date="2023" name="Sci. Data">
        <title>Genome assembly of the Korean intertidal mud-creeper Batillaria attramentaria.</title>
        <authorList>
            <person name="Patra A.K."/>
            <person name="Ho P.T."/>
            <person name="Jun S."/>
            <person name="Lee S.J."/>
            <person name="Kim Y."/>
            <person name="Won Y.J."/>
        </authorList>
    </citation>
    <scope>NUCLEOTIDE SEQUENCE [LARGE SCALE GENOMIC DNA]</scope>
    <source>
        <strain evidence="3">Wonlab-2016</strain>
    </source>
</reference>
<feature type="compositionally biased region" description="Polar residues" evidence="1">
    <location>
        <begin position="120"/>
        <end position="130"/>
    </location>
</feature>
<dbReference type="AlphaFoldDB" id="A0ABD0KS56"/>
<accession>A0ABD0KS56</accession>
<dbReference type="Proteomes" id="UP001519460">
    <property type="component" value="Unassembled WGS sequence"/>
</dbReference>